<dbReference type="InterPro" id="IPR036881">
    <property type="entry name" value="Glyco_hydro_3_C_sf"/>
</dbReference>
<dbReference type="GO" id="GO:0005975">
    <property type="term" value="P:carbohydrate metabolic process"/>
    <property type="evidence" value="ECO:0007669"/>
    <property type="project" value="InterPro"/>
</dbReference>
<keyword evidence="4" id="KW-0326">Glycosidase</keyword>
<dbReference type="Proteomes" id="UP000315938">
    <property type="component" value="Unassembled WGS sequence"/>
</dbReference>
<keyword evidence="2 4" id="KW-0378">Hydrolase</keyword>
<evidence type="ECO:0000259" key="5">
    <source>
        <dbReference type="SMART" id="SM01217"/>
    </source>
</evidence>
<dbReference type="InterPro" id="IPR013783">
    <property type="entry name" value="Ig-like_fold"/>
</dbReference>
<dbReference type="SUPFAM" id="SSF52279">
    <property type="entry name" value="Beta-D-glucan exohydrolase, C-terminal domain"/>
    <property type="match status" value="1"/>
</dbReference>
<protein>
    <submittedName>
        <fullName evidence="6">Beta-glucosidase</fullName>
    </submittedName>
</protein>
<comment type="caution">
    <text evidence="6">The sequence shown here is derived from an EMBL/GenBank/DDBJ whole genome shotgun (WGS) entry which is preliminary data.</text>
</comment>
<dbReference type="EMBL" id="VKID01000001">
    <property type="protein sequence ID" value="TRX99823.1"/>
    <property type="molecule type" value="Genomic_DNA"/>
</dbReference>
<dbReference type="Pfam" id="PF01915">
    <property type="entry name" value="Glyco_hydro_3_C"/>
    <property type="match status" value="1"/>
</dbReference>
<dbReference type="Pfam" id="PF00933">
    <property type="entry name" value="Glyco_hydro_3"/>
    <property type="match status" value="1"/>
</dbReference>
<dbReference type="OMA" id="IVMTDWW"/>
<reference evidence="6 7" key="1">
    <citation type="submission" date="2019-07" db="EMBL/GenBank/DDBJ databases">
        <title>Genome sequence of Acholeplasma laidlawii strain with increased resistance to erythromycin.</title>
        <authorList>
            <person name="Medvedeva E.S."/>
            <person name="Baranova N.B."/>
            <person name="Siniagina M.N."/>
            <person name="Mouzykantov A."/>
            <person name="Chernova O.A."/>
            <person name="Chernov V.M."/>
        </authorList>
    </citation>
    <scope>NUCLEOTIDE SEQUENCE [LARGE SCALE GENOMIC DNA]</scope>
    <source>
        <strain evidence="6 7">PG8REry</strain>
    </source>
</reference>
<accession>A0A553IHZ9</accession>
<sequence length="1021" mass="115755">MQKYLNNMNIERMNPLAELATFSKYAAGEGIVLLKNNDVLPLKDKKIAVFGRIQFNYYKSGTGSGGLVNVKHVPSLIESFINDPNVSVNMNVYDVYKKWVEENPFDSGNGQWASEPWNQQEMLLDTSLVLNASKESDIAIVVFGRTAGEDKDNKPTKGSYYLTDEELSLLKDVTSHFKKTIVVLNVGNAMDLTFMDTYQIDGLIFAWHGGQYGALALKDVMVGYKSPSGKLPMTLVNDLSSEPAFHNFGHKSQVIYEEDIYVGYRYFETFNHTAVRYPFGFGLTYSEFKIKPISFDMDDKIITFKIEVKNTGRHRAKEVVQIYLNAPQGLLGKPKMVLAAFAKTRELEPKENQIIEIKIDLYNLASFDDIGHVFKSSFVLEKGLYKFYIGNSSRHHTQYGEIEIIDDIITHLSREISAPVKPFKRIKPDENYQIIYEDVPLRTTNYNETIKDHIPREIPSNTSDITLLDVYEHKHTMDEFIGSLEIDQLIELTRGEGMSSPKVTPGTASAFGGVTDELLDKGIPIACAADGPSGIRMDSGFYASSLPNGIALASSFDLNMVETLYQLLGKEMKAYHIDLILGPGMNILRHPLNGRNFEYYSEDPLLTGLMASSAVIGLQKEGVTGTLKHLFANNQETDRFNVDAVVSERAQREIYLRGFEIAIKVGKARAIMTSYNPVNSLWTASHFEVNSLLLRDEWGFDGILVTDWWAKMNDFNGPGDVKNTKAMIISQNDLYMVISDAKSNSNHDNSKESYLNGELKKSHLQRVAKNILNFLLKTPAFSRMHQLEFKPSKNRRNYWFKYDAKDIKLPLIEELLVNGQKFVINPLIFNHQIDKIDTIKHKKLKVYIHKNKQHAIAVKSNKYDTNIYYFNTENFESSNLNIVDLNLFSKMEYPKCGMKPWEPLNFVFDAALKHIKSVSLDNNVLSILEKDAILNFPVALEMPGKYLVDFTLSSDVQSLAQLPFSLYLNNQYKTTITIHGTEGNKVHARASLLADPGKQVLSIKFNKSNIHIYEIKMMRHG</sequence>
<dbReference type="PANTHER" id="PTHR42715">
    <property type="entry name" value="BETA-GLUCOSIDASE"/>
    <property type="match status" value="1"/>
</dbReference>
<dbReference type="AlphaFoldDB" id="A0A553IHZ9"/>
<dbReference type="Gene3D" id="2.60.40.10">
    <property type="entry name" value="Immunoglobulins"/>
    <property type="match status" value="1"/>
</dbReference>
<dbReference type="PROSITE" id="PS00775">
    <property type="entry name" value="GLYCOSYL_HYDROL_F3"/>
    <property type="match status" value="1"/>
</dbReference>
<dbReference type="PRINTS" id="PR00133">
    <property type="entry name" value="GLHYDRLASE3"/>
</dbReference>
<evidence type="ECO:0000256" key="3">
    <source>
        <dbReference type="ARBA" id="ARBA00023277"/>
    </source>
</evidence>
<dbReference type="InterPro" id="IPR017853">
    <property type="entry name" value="GH"/>
</dbReference>
<dbReference type="Pfam" id="PF14310">
    <property type="entry name" value="Fn3-like"/>
    <property type="match status" value="1"/>
</dbReference>
<dbReference type="InterPro" id="IPR036962">
    <property type="entry name" value="Glyco_hydro_3_N_sf"/>
</dbReference>
<dbReference type="RefSeq" id="WP_012242677.1">
    <property type="nucleotide sequence ID" value="NZ_JACAOE010000001.1"/>
</dbReference>
<gene>
    <name evidence="6" type="ORF">FNV44_01945</name>
</gene>
<dbReference type="PANTHER" id="PTHR42715:SF10">
    <property type="entry name" value="BETA-GLUCOSIDASE"/>
    <property type="match status" value="1"/>
</dbReference>
<dbReference type="InterPro" id="IPR019800">
    <property type="entry name" value="Glyco_hydro_3_AS"/>
</dbReference>
<dbReference type="InterPro" id="IPR050288">
    <property type="entry name" value="Cellulose_deg_GH3"/>
</dbReference>
<dbReference type="InterPro" id="IPR026891">
    <property type="entry name" value="Fn3-like"/>
</dbReference>
<dbReference type="InterPro" id="IPR001764">
    <property type="entry name" value="Glyco_hydro_3_N"/>
</dbReference>
<proteinExistence type="inferred from homology"/>
<keyword evidence="3" id="KW-0119">Carbohydrate metabolism</keyword>
<dbReference type="Gene3D" id="3.20.20.300">
    <property type="entry name" value="Glycoside hydrolase, family 3, N-terminal domain"/>
    <property type="match status" value="1"/>
</dbReference>
<feature type="domain" description="Fibronectin type III-like" evidence="5">
    <location>
        <begin position="318"/>
        <end position="393"/>
    </location>
</feature>
<evidence type="ECO:0000256" key="4">
    <source>
        <dbReference type="RuleBase" id="RU361161"/>
    </source>
</evidence>
<dbReference type="InterPro" id="IPR002772">
    <property type="entry name" value="Glyco_hydro_3_C"/>
</dbReference>
<name>A0A553IHZ9_ACHLA</name>
<evidence type="ECO:0000313" key="6">
    <source>
        <dbReference type="EMBL" id="TRX99823.1"/>
    </source>
</evidence>
<dbReference type="GeneID" id="41338892"/>
<dbReference type="Gene3D" id="3.40.50.1700">
    <property type="entry name" value="Glycoside hydrolase family 3 C-terminal domain"/>
    <property type="match status" value="1"/>
</dbReference>
<comment type="similarity">
    <text evidence="1 4">Belongs to the glycosyl hydrolase 3 family.</text>
</comment>
<dbReference type="SUPFAM" id="SSF51445">
    <property type="entry name" value="(Trans)glycosidases"/>
    <property type="match status" value="1"/>
</dbReference>
<organism evidence="6 7">
    <name type="scientific">Acholeplasma laidlawii</name>
    <dbReference type="NCBI Taxonomy" id="2148"/>
    <lineage>
        <taxon>Bacteria</taxon>
        <taxon>Bacillati</taxon>
        <taxon>Mycoplasmatota</taxon>
        <taxon>Mollicutes</taxon>
        <taxon>Acholeplasmatales</taxon>
        <taxon>Acholeplasmataceae</taxon>
        <taxon>Acholeplasma</taxon>
    </lineage>
</organism>
<dbReference type="SMART" id="SM01217">
    <property type="entry name" value="Fn3_like"/>
    <property type="match status" value="1"/>
</dbReference>
<evidence type="ECO:0000256" key="1">
    <source>
        <dbReference type="ARBA" id="ARBA00005336"/>
    </source>
</evidence>
<dbReference type="GO" id="GO:0004553">
    <property type="term" value="F:hydrolase activity, hydrolyzing O-glycosyl compounds"/>
    <property type="evidence" value="ECO:0007669"/>
    <property type="project" value="InterPro"/>
</dbReference>
<evidence type="ECO:0000256" key="2">
    <source>
        <dbReference type="ARBA" id="ARBA00022801"/>
    </source>
</evidence>
<evidence type="ECO:0000313" key="7">
    <source>
        <dbReference type="Proteomes" id="UP000315938"/>
    </source>
</evidence>